<dbReference type="PRINTS" id="PR00038">
    <property type="entry name" value="HTHLUXR"/>
</dbReference>
<dbReference type="SMART" id="SM00421">
    <property type="entry name" value="HTH_LUXR"/>
    <property type="match status" value="1"/>
</dbReference>
<name>A0A9D6V5D8_9BACT</name>
<comment type="caution">
    <text evidence="6">The sequence shown here is derived from an EMBL/GenBank/DDBJ whole genome shotgun (WGS) entry which is preliminary data.</text>
</comment>
<reference evidence="6" key="1">
    <citation type="submission" date="2020-07" db="EMBL/GenBank/DDBJ databases">
        <title>Huge and variable diversity of episymbiotic CPR bacteria and DPANN archaea in groundwater ecosystems.</title>
        <authorList>
            <person name="He C.Y."/>
            <person name="Keren R."/>
            <person name="Whittaker M."/>
            <person name="Farag I.F."/>
            <person name="Doudna J."/>
            <person name="Cate J.H.D."/>
            <person name="Banfield J.F."/>
        </authorList>
    </citation>
    <scope>NUCLEOTIDE SEQUENCE</scope>
    <source>
        <strain evidence="6">NC_groundwater_1664_Pr3_B-0.1um_52_9</strain>
    </source>
</reference>
<keyword evidence="4" id="KW-0175">Coiled coil</keyword>
<dbReference type="GO" id="GO:0006355">
    <property type="term" value="P:regulation of DNA-templated transcription"/>
    <property type="evidence" value="ECO:0007669"/>
    <property type="project" value="InterPro"/>
</dbReference>
<feature type="domain" description="HTH luxR-type" evidence="5">
    <location>
        <begin position="248"/>
        <end position="313"/>
    </location>
</feature>
<dbReference type="GO" id="GO:0003677">
    <property type="term" value="F:DNA binding"/>
    <property type="evidence" value="ECO:0007669"/>
    <property type="project" value="UniProtKB-KW"/>
</dbReference>
<sequence>MKQDIAAGGTMERRISPGQSLMPKRTLEQWKATRKIAGLVIDSFPSNSAIVDEHGVIRVTNRAWREFARVHNMEHPEAIGMNYLNLADSATGICSEMAREAANGIKEVLKGFSTEVIVDYPCKVADEQRWFRMHATPVKGLGPLRVVISHHEINAETFQEDRIEALEKELKFERANQESVRTALKVLLQRREEERRETEERVLSGIRQALQPHLDKLHNTRLDSDQKRLVSAIQAQLHTLATQFGYNLAAKHLNLTPQEINVANLILDGKATKEIADALNISMNAIEFHRKNIRKKLGIRNKRVSLRCRLLSLEPSCVHQQFNMWKTDRR</sequence>
<dbReference type="AlphaFoldDB" id="A0A9D6V5D8"/>
<dbReference type="SUPFAM" id="SSF55785">
    <property type="entry name" value="PYP-like sensor domain (PAS domain)"/>
    <property type="match status" value="1"/>
</dbReference>
<proteinExistence type="predicted"/>
<protein>
    <recommendedName>
        <fullName evidence="5">HTH luxR-type domain-containing protein</fullName>
    </recommendedName>
</protein>
<dbReference type="SUPFAM" id="SSF46894">
    <property type="entry name" value="C-terminal effector domain of the bipartite response regulators"/>
    <property type="match status" value="1"/>
</dbReference>
<dbReference type="Gene3D" id="1.10.10.10">
    <property type="entry name" value="Winged helix-like DNA-binding domain superfamily/Winged helix DNA-binding domain"/>
    <property type="match status" value="1"/>
</dbReference>
<dbReference type="PANTHER" id="PTHR44688:SF16">
    <property type="entry name" value="DNA-BINDING TRANSCRIPTIONAL ACTIVATOR DEVR_DOSR"/>
    <property type="match status" value="1"/>
</dbReference>
<dbReference type="Gene3D" id="3.30.450.20">
    <property type="entry name" value="PAS domain"/>
    <property type="match status" value="1"/>
</dbReference>
<evidence type="ECO:0000256" key="1">
    <source>
        <dbReference type="ARBA" id="ARBA00023015"/>
    </source>
</evidence>
<feature type="coiled-coil region" evidence="4">
    <location>
        <begin position="156"/>
        <end position="201"/>
    </location>
</feature>
<dbReference type="EMBL" id="JACRDE010000441">
    <property type="protein sequence ID" value="MBI5251169.1"/>
    <property type="molecule type" value="Genomic_DNA"/>
</dbReference>
<evidence type="ECO:0000259" key="5">
    <source>
        <dbReference type="PROSITE" id="PS50043"/>
    </source>
</evidence>
<dbReference type="PROSITE" id="PS50043">
    <property type="entry name" value="HTH_LUXR_2"/>
    <property type="match status" value="1"/>
</dbReference>
<keyword evidence="2" id="KW-0238">DNA-binding</keyword>
<keyword evidence="3" id="KW-0804">Transcription</keyword>
<dbReference type="InterPro" id="IPR036388">
    <property type="entry name" value="WH-like_DNA-bd_sf"/>
</dbReference>
<dbReference type="Pfam" id="PF00196">
    <property type="entry name" value="GerE"/>
    <property type="match status" value="1"/>
</dbReference>
<keyword evidence="1" id="KW-0805">Transcription regulation</keyword>
<dbReference type="CDD" id="cd06170">
    <property type="entry name" value="LuxR_C_like"/>
    <property type="match status" value="1"/>
</dbReference>
<dbReference type="InterPro" id="IPR000792">
    <property type="entry name" value="Tscrpt_reg_LuxR_C"/>
</dbReference>
<accession>A0A9D6V5D8</accession>
<dbReference type="Proteomes" id="UP000807825">
    <property type="component" value="Unassembled WGS sequence"/>
</dbReference>
<dbReference type="InterPro" id="IPR016032">
    <property type="entry name" value="Sig_transdc_resp-reg_C-effctor"/>
</dbReference>
<evidence type="ECO:0000313" key="6">
    <source>
        <dbReference type="EMBL" id="MBI5251169.1"/>
    </source>
</evidence>
<evidence type="ECO:0000256" key="2">
    <source>
        <dbReference type="ARBA" id="ARBA00023125"/>
    </source>
</evidence>
<dbReference type="InterPro" id="IPR035965">
    <property type="entry name" value="PAS-like_dom_sf"/>
</dbReference>
<dbReference type="PANTHER" id="PTHR44688">
    <property type="entry name" value="DNA-BINDING TRANSCRIPTIONAL ACTIVATOR DEVR_DOSR"/>
    <property type="match status" value="1"/>
</dbReference>
<evidence type="ECO:0000256" key="4">
    <source>
        <dbReference type="SAM" id="Coils"/>
    </source>
</evidence>
<evidence type="ECO:0000256" key="3">
    <source>
        <dbReference type="ARBA" id="ARBA00023163"/>
    </source>
</evidence>
<evidence type="ECO:0000313" key="7">
    <source>
        <dbReference type="Proteomes" id="UP000807825"/>
    </source>
</evidence>
<organism evidence="6 7">
    <name type="scientific">Desulfomonile tiedjei</name>
    <dbReference type="NCBI Taxonomy" id="2358"/>
    <lineage>
        <taxon>Bacteria</taxon>
        <taxon>Pseudomonadati</taxon>
        <taxon>Thermodesulfobacteriota</taxon>
        <taxon>Desulfomonilia</taxon>
        <taxon>Desulfomonilales</taxon>
        <taxon>Desulfomonilaceae</taxon>
        <taxon>Desulfomonile</taxon>
    </lineage>
</organism>
<gene>
    <name evidence="6" type="ORF">HY912_16900</name>
</gene>